<organism evidence="8 9">
    <name type="scientific">Amorphotheca resinae ATCC 22711</name>
    <dbReference type="NCBI Taxonomy" id="857342"/>
    <lineage>
        <taxon>Eukaryota</taxon>
        <taxon>Fungi</taxon>
        <taxon>Dikarya</taxon>
        <taxon>Ascomycota</taxon>
        <taxon>Pezizomycotina</taxon>
        <taxon>Leotiomycetes</taxon>
        <taxon>Helotiales</taxon>
        <taxon>Amorphothecaceae</taxon>
        <taxon>Amorphotheca</taxon>
    </lineage>
</organism>
<sequence length="216" mass="23808">MATTSDHDHQAPTEEPEPEGPPPQEPPPVYQAAECETVGEAPELEATELEQLRRNYTRASKSTTISKKPTTPLQRFTYAIAKFWRHQVSVTVPHESCRDHLALERTFLGYLRTSLALSMLGITVAQLFRLQHSPTPSKTFGFYVLGKPLSCVCQGAALYTLGIGALRTWRSQNAIVRGKALSGGFELVFLAGAIFLILILFLGLMIAVDIKKDISP</sequence>
<dbReference type="GO" id="GO:0012505">
    <property type="term" value="C:endomembrane system"/>
    <property type="evidence" value="ECO:0007669"/>
    <property type="project" value="UniProtKB-SubCell"/>
</dbReference>
<dbReference type="InterPro" id="IPR003807">
    <property type="entry name" value="DUF202"/>
</dbReference>
<protein>
    <recommendedName>
        <fullName evidence="7">DUF202 domain-containing protein</fullName>
    </recommendedName>
</protein>
<dbReference type="GeneID" id="36571763"/>
<dbReference type="InterPro" id="IPR052053">
    <property type="entry name" value="IM_YidH-like"/>
</dbReference>
<keyword evidence="3 6" id="KW-1133">Transmembrane helix</keyword>
<gene>
    <name evidence="8" type="ORF">M430DRAFT_174899</name>
</gene>
<feature type="region of interest" description="Disordered" evidence="5">
    <location>
        <begin position="1"/>
        <end position="30"/>
    </location>
</feature>
<reference evidence="8 9" key="1">
    <citation type="journal article" date="2018" name="New Phytol.">
        <title>Comparative genomics and transcriptomics depict ericoid mycorrhizal fungi as versatile saprotrophs and plant mutualists.</title>
        <authorList>
            <person name="Martino E."/>
            <person name="Morin E."/>
            <person name="Grelet G.A."/>
            <person name="Kuo A."/>
            <person name="Kohler A."/>
            <person name="Daghino S."/>
            <person name="Barry K.W."/>
            <person name="Cichocki N."/>
            <person name="Clum A."/>
            <person name="Dockter R.B."/>
            <person name="Hainaut M."/>
            <person name="Kuo R.C."/>
            <person name="LaButti K."/>
            <person name="Lindahl B.D."/>
            <person name="Lindquist E.A."/>
            <person name="Lipzen A."/>
            <person name="Khouja H.R."/>
            <person name="Magnuson J."/>
            <person name="Murat C."/>
            <person name="Ohm R.A."/>
            <person name="Singer S.W."/>
            <person name="Spatafora J.W."/>
            <person name="Wang M."/>
            <person name="Veneault-Fourrey C."/>
            <person name="Henrissat B."/>
            <person name="Grigoriev I.V."/>
            <person name="Martin F.M."/>
            <person name="Perotto S."/>
        </authorList>
    </citation>
    <scope>NUCLEOTIDE SEQUENCE [LARGE SCALE GENOMIC DNA]</scope>
    <source>
        <strain evidence="8 9">ATCC 22711</strain>
    </source>
</reference>
<evidence type="ECO:0000256" key="4">
    <source>
        <dbReference type="ARBA" id="ARBA00023136"/>
    </source>
</evidence>
<evidence type="ECO:0000256" key="1">
    <source>
        <dbReference type="ARBA" id="ARBA00004127"/>
    </source>
</evidence>
<evidence type="ECO:0000313" key="8">
    <source>
        <dbReference type="EMBL" id="PSS12755.1"/>
    </source>
</evidence>
<feature type="compositionally biased region" description="Pro residues" evidence="5">
    <location>
        <begin position="19"/>
        <end position="29"/>
    </location>
</feature>
<keyword evidence="2 6" id="KW-0812">Transmembrane</keyword>
<comment type="subcellular location">
    <subcellularLocation>
        <location evidence="1">Endomembrane system</location>
        <topology evidence="1">Multi-pass membrane protein</topology>
    </subcellularLocation>
</comment>
<evidence type="ECO:0000256" key="6">
    <source>
        <dbReference type="SAM" id="Phobius"/>
    </source>
</evidence>
<dbReference type="Proteomes" id="UP000241818">
    <property type="component" value="Unassembled WGS sequence"/>
</dbReference>
<feature type="transmembrane region" description="Helical" evidence="6">
    <location>
        <begin position="140"/>
        <end position="166"/>
    </location>
</feature>
<dbReference type="PANTHER" id="PTHR34187:SF1">
    <property type="entry name" value="DUF202 DOMAIN-CONTAINING PROTEIN"/>
    <property type="match status" value="1"/>
</dbReference>
<evidence type="ECO:0000256" key="5">
    <source>
        <dbReference type="SAM" id="MobiDB-lite"/>
    </source>
</evidence>
<dbReference type="InParanoid" id="A0A2T3AVR2"/>
<keyword evidence="4 6" id="KW-0472">Membrane</keyword>
<dbReference type="PANTHER" id="PTHR34187">
    <property type="entry name" value="FGR18P"/>
    <property type="match status" value="1"/>
</dbReference>
<feature type="compositionally biased region" description="Basic and acidic residues" evidence="5">
    <location>
        <begin position="1"/>
        <end position="12"/>
    </location>
</feature>
<dbReference type="RefSeq" id="XP_024718753.1">
    <property type="nucleotide sequence ID" value="XM_024863682.1"/>
</dbReference>
<dbReference type="OrthoDB" id="199599at2759"/>
<accession>A0A2T3AVR2</accession>
<feature type="transmembrane region" description="Helical" evidence="6">
    <location>
        <begin position="107"/>
        <end position="128"/>
    </location>
</feature>
<proteinExistence type="predicted"/>
<feature type="domain" description="DUF202" evidence="7">
    <location>
        <begin position="98"/>
        <end position="173"/>
    </location>
</feature>
<dbReference type="AlphaFoldDB" id="A0A2T3AVR2"/>
<name>A0A2T3AVR2_AMORE</name>
<dbReference type="EMBL" id="KZ679015">
    <property type="protein sequence ID" value="PSS12755.1"/>
    <property type="molecule type" value="Genomic_DNA"/>
</dbReference>
<evidence type="ECO:0000313" key="9">
    <source>
        <dbReference type="Proteomes" id="UP000241818"/>
    </source>
</evidence>
<dbReference type="STRING" id="857342.A0A2T3AVR2"/>
<dbReference type="Pfam" id="PF02656">
    <property type="entry name" value="DUF202"/>
    <property type="match status" value="1"/>
</dbReference>
<feature type="transmembrane region" description="Helical" evidence="6">
    <location>
        <begin position="187"/>
        <end position="208"/>
    </location>
</feature>
<evidence type="ECO:0000256" key="2">
    <source>
        <dbReference type="ARBA" id="ARBA00022692"/>
    </source>
</evidence>
<keyword evidence="9" id="KW-1185">Reference proteome</keyword>
<evidence type="ECO:0000256" key="3">
    <source>
        <dbReference type="ARBA" id="ARBA00022989"/>
    </source>
</evidence>
<evidence type="ECO:0000259" key="7">
    <source>
        <dbReference type="Pfam" id="PF02656"/>
    </source>
</evidence>